<dbReference type="InterPro" id="IPR051086">
    <property type="entry name" value="RNase_D-like"/>
</dbReference>
<gene>
    <name evidence="2" type="ORF">SAMN02745119_00396</name>
</gene>
<dbReference type="GO" id="GO:0003676">
    <property type="term" value="F:nucleic acid binding"/>
    <property type="evidence" value="ECO:0007669"/>
    <property type="project" value="InterPro"/>
</dbReference>
<dbReference type="InterPro" id="IPR012337">
    <property type="entry name" value="RNaseH-like_sf"/>
</dbReference>
<dbReference type="PANTHER" id="PTHR47649">
    <property type="entry name" value="RIBONUCLEASE D"/>
    <property type="match status" value="1"/>
</dbReference>
<evidence type="ECO:0000313" key="3">
    <source>
        <dbReference type="Proteomes" id="UP000190102"/>
    </source>
</evidence>
<dbReference type="GO" id="GO:0006139">
    <property type="term" value="P:nucleobase-containing compound metabolic process"/>
    <property type="evidence" value="ECO:0007669"/>
    <property type="project" value="InterPro"/>
</dbReference>
<dbReference type="OrthoDB" id="144122at2"/>
<dbReference type="InterPro" id="IPR002121">
    <property type="entry name" value="HRDC_dom"/>
</dbReference>
<dbReference type="RefSeq" id="WP_078788687.1">
    <property type="nucleotide sequence ID" value="NZ_FUWR01000001.1"/>
</dbReference>
<feature type="domain" description="HRDC" evidence="1">
    <location>
        <begin position="304"/>
        <end position="381"/>
    </location>
</feature>
<dbReference type="AlphaFoldDB" id="A0A1T4K8G5"/>
<dbReference type="SMART" id="SM00474">
    <property type="entry name" value="35EXOc"/>
    <property type="match status" value="1"/>
</dbReference>
<dbReference type="Pfam" id="PF01612">
    <property type="entry name" value="DNA_pol_A_exo1"/>
    <property type="match status" value="1"/>
</dbReference>
<dbReference type="InterPro" id="IPR002562">
    <property type="entry name" value="3'-5'_exonuclease_dom"/>
</dbReference>
<sequence>MPALRYTVVEQNHQLVQLCAELANETALALDLEADSMHHYREKVCLLQLSNRSGNWLIDPLQVTDLAPLGALLAKPGLLTVLHGGDYDIRSLHRDFGIVVNLMFDTMVAAQFTGATEFGLAALLREHFSIELDKRFQKADWSKRPLTTEMADYAAHDTAHLLELADRLQERLEQLGRRAWVAEECALLVGNRVTEKGNGPLFLNCKGAGKLRPRNLAVLEALLQFRDQQAREADRPAFKVMPAEALLKIAELLPGTVRDMNGIAGLTPRLLGRYGDHLLAAVRQGLGVADAELPRFPRGKGEPNPGIKARIARLKQWREELSNRMRLASGLLAPNWLLERVAEQQPTTVEQLDTIPGIRQWQIGVWGSEMVKILAKEIQTA</sequence>
<dbReference type="Pfam" id="PF00570">
    <property type="entry name" value="HRDC"/>
    <property type="match status" value="2"/>
</dbReference>
<dbReference type="PROSITE" id="PS50967">
    <property type="entry name" value="HRDC"/>
    <property type="match status" value="2"/>
</dbReference>
<dbReference type="STRING" id="115783.SAMN02745119_00396"/>
<accession>A0A1T4K8G5</accession>
<dbReference type="Gene3D" id="3.30.420.10">
    <property type="entry name" value="Ribonuclease H-like superfamily/Ribonuclease H"/>
    <property type="match status" value="1"/>
</dbReference>
<dbReference type="InterPro" id="IPR044876">
    <property type="entry name" value="HRDC_dom_sf"/>
</dbReference>
<protein>
    <submittedName>
        <fullName evidence="2">Ribonuclease D</fullName>
    </submittedName>
</protein>
<dbReference type="CDD" id="cd06142">
    <property type="entry name" value="RNaseD_exo"/>
    <property type="match status" value="1"/>
</dbReference>
<dbReference type="GO" id="GO:0008408">
    <property type="term" value="F:3'-5' exonuclease activity"/>
    <property type="evidence" value="ECO:0007669"/>
    <property type="project" value="InterPro"/>
</dbReference>
<dbReference type="SMART" id="SM00341">
    <property type="entry name" value="HRDC"/>
    <property type="match status" value="2"/>
</dbReference>
<name>A0A1T4K8G5_9BACT</name>
<dbReference type="Proteomes" id="UP000190102">
    <property type="component" value="Unassembled WGS sequence"/>
</dbReference>
<proteinExistence type="predicted"/>
<evidence type="ECO:0000313" key="2">
    <source>
        <dbReference type="EMBL" id="SJZ38696.1"/>
    </source>
</evidence>
<evidence type="ECO:0000259" key="1">
    <source>
        <dbReference type="PROSITE" id="PS50967"/>
    </source>
</evidence>
<organism evidence="2 3">
    <name type="scientific">Trichlorobacter thiogenes</name>
    <dbReference type="NCBI Taxonomy" id="115783"/>
    <lineage>
        <taxon>Bacteria</taxon>
        <taxon>Pseudomonadati</taxon>
        <taxon>Thermodesulfobacteriota</taxon>
        <taxon>Desulfuromonadia</taxon>
        <taxon>Geobacterales</taxon>
        <taxon>Geobacteraceae</taxon>
        <taxon>Trichlorobacter</taxon>
    </lineage>
</organism>
<dbReference type="GO" id="GO:0000166">
    <property type="term" value="F:nucleotide binding"/>
    <property type="evidence" value="ECO:0007669"/>
    <property type="project" value="InterPro"/>
</dbReference>
<dbReference type="InterPro" id="IPR010997">
    <property type="entry name" value="HRDC-like_sf"/>
</dbReference>
<reference evidence="3" key="1">
    <citation type="submission" date="2017-02" db="EMBL/GenBank/DDBJ databases">
        <authorList>
            <person name="Varghese N."/>
            <person name="Submissions S."/>
        </authorList>
    </citation>
    <scope>NUCLEOTIDE SEQUENCE [LARGE SCALE GENOMIC DNA]</scope>
    <source>
        <strain evidence="3">ATCC BAA-34</strain>
    </source>
</reference>
<dbReference type="SUPFAM" id="SSF47819">
    <property type="entry name" value="HRDC-like"/>
    <property type="match status" value="2"/>
</dbReference>
<keyword evidence="3" id="KW-1185">Reference proteome</keyword>
<dbReference type="SUPFAM" id="SSF53098">
    <property type="entry name" value="Ribonuclease H-like"/>
    <property type="match status" value="1"/>
</dbReference>
<feature type="domain" description="HRDC" evidence="1">
    <location>
        <begin position="212"/>
        <end position="292"/>
    </location>
</feature>
<dbReference type="InterPro" id="IPR036397">
    <property type="entry name" value="RNaseH_sf"/>
</dbReference>
<dbReference type="PANTHER" id="PTHR47649:SF1">
    <property type="entry name" value="RIBONUCLEASE D"/>
    <property type="match status" value="1"/>
</dbReference>
<dbReference type="Gene3D" id="1.10.150.80">
    <property type="entry name" value="HRDC domain"/>
    <property type="match status" value="2"/>
</dbReference>
<dbReference type="EMBL" id="FUWR01000001">
    <property type="protein sequence ID" value="SJZ38696.1"/>
    <property type="molecule type" value="Genomic_DNA"/>
</dbReference>